<keyword evidence="8" id="KW-1185">Reference proteome</keyword>
<dbReference type="Proteomes" id="UP001589748">
    <property type="component" value="Unassembled WGS sequence"/>
</dbReference>
<protein>
    <submittedName>
        <fullName evidence="7">tRNA (Adenine-N1)-methyltransferase</fullName>
    </submittedName>
</protein>
<evidence type="ECO:0000256" key="2">
    <source>
        <dbReference type="ARBA" id="ARBA00022679"/>
    </source>
</evidence>
<keyword evidence="2" id="KW-0808">Transferase</keyword>
<proteinExistence type="predicted"/>
<evidence type="ECO:0000256" key="3">
    <source>
        <dbReference type="ARBA" id="ARBA00022691"/>
    </source>
</evidence>
<dbReference type="PANTHER" id="PTHR12133">
    <property type="entry name" value="TRNA (ADENINE(58)-N(1))-METHYLTRANSFERASE"/>
    <property type="match status" value="1"/>
</dbReference>
<evidence type="ECO:0000256" key="1">
    <source>
        <dbReference type="ARBA" id="ARBA00022603"/>
    </source>
</evidence>
<gene>
    <name evidence="7" type="ORF">ACFFVI_05735</name>
</gene>
<feature type="compositionally biased region" description="Low complexity" evidence="5">
    <location>
        <begin position="348"/>
        <end position="370"/>
    </location>
</feature>
<evidence type="ECO:0000256" key="5">
    <source>
        <dbReference type="SAM" id="MobiDB-lite"/>
    </source>
</evidence>
<name>A0ABV5LR00_9ACTN</name>
<dbReference type="Pfam" id="PF14801">
    <property type="entry name" value="TrmI-like_N"/>
    <property type="match status" value="1"/>
</dbReference>
<dbReference type="Gene3D" id="3.40.50.150">
    <property type="entry name" value="Vaccinia Virus protein VP39"/>
    <property type="match status" value="1"/>
</dbReference>
<dbReference type="CDD" id="cd02440">
    <property type="entry name" value="AdoMet_MTases"/>
    <property type="match status" value="1"/>
</dbReference>
<dbReference type="EMBL" id="JBHMDM010000003">
    <property type="protein sequence ID" value="MFB9376463.1"/>
    <property type="molecule type" value="Genomic_DNA"/>
</dbReference>
<dbReference type="PANTHER" id="PTHR12133:SF1">
    <property type="entry name" value="TRNA (ADENINE(58)-N(1))-METHYLTRANSFERASE, MITOCHONDRIAL"/>
    <property type="match status" value="1"/>
</dbReference>
<accession>A0ABV5LR00</accession>
<feature type="region of interest" description="Disordered" evidence="5">
    <location>
        <begin position="1"/>
        <end position="38"/>
    </location>
</feature>
<evidence type="ECO:0000259" key="6">
    <source>
        <dbReference type="Pfam" id="PF08704"/>
    </source>
</evidence>
<dbReference type="InterPro" id="IPR029063">
    <property type="entry name" value="SAM-dependent_MTases_sf"/>
</dbReference>
<dbReference type="InterPro" id="IPR049470">
    <property type="entry name" value="TRM61_C"/>
</dbReference>
<dbReference type="PROSITE" id="PS51620">
    <property type="entry name" value="SAM_TRM61"/>
    <property type="match status" value="1"/>
</dbReference>
<keyword evidence="4" id="KW-0819">tRNA processing</keyword>
<evidence type="ECO:0000256" key="4">
    <source>
        <dbReference type="ARBA" id="ARBA00022694"/>
    </source>
</evidence>
<comment type="caution">
    <text evidence="7">The sequence shown here is derived from an EMBL/GenBank/DDBJ whole genome shotgun (WGS) entry which is preliminary data.</text>
</comment>
<organism evidence="7 8">
    <name type="scientific">Kineococcus gynurae</name>
    <dbReference type="NCBI Taxonomy" id="452979"/>
    <lineage>
        <taxon>Bacteria</taxon>
        <taxon>Bacillati</taxon>
        <taxon>Actinomycetota</taxon>
        <taxon>Actinomycetes</taxon>
        <taxon>Kineosporiales</taxon>
        <taxon>Kineosporiaceae</taxon>
        <taxon>Kineococcus</taxon>
    </lineage>
</organism>
<feature type="domain" description="tRNA (adenine(58)-N(1))-methyltransferase catalytic subunit TRM61 C-terminal" evidence="6">
    <location>
        <begin position="88"/>
        <end position="258"/>
    </location>
</feature>
<dbReference type="Gene3D" id="3.10.330.20">
    <property type="match status" value="1"/>
</dbReference>
<evidence type="ECO:0000313" key="8">
    <source>
        <dbReference type="Proteomes" id="UP001589748"/>
    </source>
</evidence>
<dbReference type="InterPro" id="IPR014816">
    <property type="entry name" value="tRNA_MeTrfase_Gcd14"/>
</dbReference>
<dbReference type="SUPFAM" id="SSF53335">
    <property type="entry name" value="S-adenosyl-L-methionine-dependent methyltransferases"/>
    <property type="match status" value="1"/>
</dbReference>
<reference evidence="7 8" key="1">
    <citation type="submission" date="2024-09" db="EMBL/GenBank/DDBJ databases">
        <authorList>
            <person name="Sun Q."/>
            <person name="Mori K."/>
        </authorList>
    </citation>
    <scope>NUCLEOTIDE SEQUENCE [LARGE SCALE GENOMIC DNA]</scope>
    <source>
        <strain evidence="7 8">TISTR 1856</strain>
    </source>
</reference>
<keyword evidence="1" id="KW-0489">Methyltransferase</keyword>
<feature type="compositionally biased region" description="Low complexity" evidence="5">
    <location>
        <begin position="1"/>
        <end position="23"/>
    </location>
</feature>
<dbReference type="Pfam" id="PF08704">
    <property type="entry name" value="GCD14"/>
    <property type="match status" value="1"/>
</dbReference>
<sequence>MTTTPAAPTTTPTGAGTRRGALRAGERVQLTDPRGRRHTITLTPGQEFHTHRGRFTHDDLIGRPDGTVVTNTAGIEYLVLRPLLADFVLSMPRGAAVVYPKDSGQIVQMADIFPGATVIEAGVGSGALTMSLLRAVGDGGRVLSFERRDDFAAVARGNVETFFGEPHPAWTLTVGDLVEALPAAGLDSAAGTGADRAVLDMLAPWECLDAVAAALAPGGVLICYVATATQLSRVAETARASQAWTEPEAWESMVRGWHLEGLAVRPDHRMVAHTGFLITMRRLADGVRPPLRKRRPAPGAYGEDFQASAAAQGAGDTSPTPGEERPAGEQDYGVRPVSDKKVRRAVRDAAAGADASRAATDLAADGTERG</sequence>
<evidence type="ECO:0000313" key="7">
    <source>
        <dbReference type="EMBL" id="MFB9376463.1"/>
    </source>
</evidence>
<dbReference type="RefSeq" id="WP_380138305.1">
    <property type="nucleotide sequence ID" value="NZ_JBHLUI010000009.1"/>
</dbReference>
<feature type="region of interest" description="Disordered" evidence="5">
    <location>
        <begin position="307"/>
        <end position="370"/>
    </location>
</feature>
<keyword evidence="3" id="KW-0949">S-adenosyl-L-methionine</keyword>